<evidence type="ECO:0000256" key="1">
    <source>
        <dbReference type="SAM" id="Coils"/>
    </source>
</evidence>
<accession>A0ABR4E251</accession>
<keyword evidence="3" id="KW-1185">Reference proteome</keyword>
<sequence length="553" mass="63712">MPSARPPRRADSMAVGGSRKCGVVGCERKHVFDTIQGARIYSSYCQDHTCQAPRNENTPFCINPRDPSNRYCSFHGKCRSRGCTAQASRSEKEPFPYVCPRHRCTDRHCARPIFGNHDVCEAHLTCEVRGCRHRPQPARRFCHAHLCGMAPNCPNPAVLPGAGHCNMHVPCALVRGCRRPRMRFRDGRQAIHCDLHIPCAKSGQGCRQIAATRSDFCFAHKCSLEGCVEGKESSSHYCKQHTCHSSGCHQAKFDIHSRSAKYCSAHECAVDKCLHEAKTAGGFCPAHACAHSSCNDGQLPSSLYCREHCCHHDKCSHEALHRNGFCRSHCCIEKGCKEPRLGGRKHIHQCLDHWTRDIRKDVASEVGHRAERERMQLEDEISDLEYRERKRLLADMEERRLAEEEAHYAEQVRQAKAEIERKRLAEDLAKVEEERRRHEAEARLEEEVIARVAAEEARRDRKAREAQAAERERLQREDRIARAAAERERARLAQEDADARRRAAADQRLVDDLRRERIAREQIEEDRRREEDELRRLRDQGRFRRSTRFDDMW</sequence>
<keyword evidence="1" id="KW-0175">Coiled coil</keyword>
<evidence type="ECO:0000313" key="3">
    <source>
        <dbReference type="Proteomes" id="UP001600888"/>
    </source>
</evidence>
<feature type="coiled-coil region" evidence="1">
    <location>
        <begin position="414"/>
        <end position="540"/>
    </location>
</feature>
<name>A0ABR4E251_9PEZI</name>
<protein>
    <submittedName>
        <fullName evidence="2">Uncharacterized protein</fullName>
    </submittedName>
</protein>
<dbReference type="Proteomes" id="UP001600888">
    <property type="component" value="Unassembled WGS sequence"/>
</dbReference>
<proteinExistence type="predicted"/>
<organism evidence="2 3">
    <name type="scientific">Diaporthe vaccinii</name>
    <dbReference type="NCBI Taxonomy" id="105482"/>
    <lineage>
        <taxon>Eukaryota</taxon>
        <taxon>Fungi</taxon>
        <taxon>Dikarya</taxon>
        <taxon>Ascomycota</taxon>
        <taxon>Pezizomycotina</taxon>
        <taxon>Sordariomycetes</taxon>
        <taxon>Sordariomycetidae</taxon>
        <taxon>Diaporthales</taxon>
        <taxon>Diaporthaceae</taxon>
        <taxon>Diaporthe</taxon>
        <taxon>Diaporthe eres species complex</taxon>
    </lineage>
</organism>
<dbReference type="EMBL" id="JBAWTH010000112">
    <property type="protein sequence ID" value="KAL2276507.1"/>
    <property type="molecule type" value="Genomic_DNA"/>
</dbReference>
<evidence type="ECO:0000313" key="2">
    <source>
        <dbReference type="EMBL" id="KAL2276507.1"/>
    </source>
</evidence>
<comment type="caution">
    <text evidence="2">The sequence shown here is derived from an EMBL/GenBank/DDBJ whole genome shotgun (WGS) entry which is preliminary data.</text>
</comment>
<gene>
    <name evidence="2" type="ORF">FJTKL_00821</name>
</gene>
<reference evidence="2 3" key="1">
    <citation type="submission" date="2024-03" db="EMBL/GenBank/DDBJ databases">
        <title>A high-quality draft genome sequence of Diaporthe vaccinii, a causative agent of upright dieback and viscid rot disease in cranberry plants.</title>
        <authorList>
            <person name="Sarrasin M."/>
            <person name="Lang B.F."/>
            <person name="Burger G."/>
        </authorList>
    </citation>
    <scope>NUCLEOTIDE SEQUENCE [LARGE SCALE GENOMIC DNA]</scope>
    <source>
        <strain evidence="2 3">IS7</strain>
    </source>
</reference>